<keyword evidence="2" id="KW-0175">Coiled coil</keyword>
<dbReference type="NCBIfam" id="TIGR01760">
    <property type="entry name" value="tape_meas_TP901"/>
    <property type="match status" value="1"/>
</dbReference>
<keyword evidence="1" id="KW-1188">Viral release from host cell</keyword>
<reference evidence="3 4" key="1">
    <citation type="submission" date="2023-07" db="EMBL/GenBank/DDBJ databases">
        <title>Genomic Encyclopedia of Type Strains, Phase IV (KMG-IV): sequencing the most valuable type-strain genomes for metagenomic binning, comparative biology and taxonomic classification.</title>
        <authorList>
            <person name="Goeker M."/>
        </authorList>
    </citation>
    <scope>NUCLEOTIDE SEQUENCE [LARGE SCALE GENOMIC DNA]</scope>
    <source>
        <strain evidence="3 4">DSM 9768</strain>
    </source>
</reference>
<dbReference type="SUPFAM" id="SSF57997">
    <property type="entry name" value="Tropomyosin"/>
    <property type="match status" value="1"/>
</dbReference>
<dbReference type="PANTHER" id="PTHR37813:SF1">
    <property type="entry name" value="FELS-2 PROPHAGE PROTEIN"/>
    <property type="match status" value="1"/>
</dbReference>
<comment type="caution">
    <text evidence="3">The sequence shown here is derived from an EMBL/GenBank/DDBJ whole genome shotgun (WGS) entry which is preliminary data.</text>
</comment>
<dbReference type="InterPro" id="IPR010090">
    <property type="entry name" value="Phage_tape_meas"/>
</dbReference>
<dbReference type="RefSeq" id="WP_307332454.1">
    <property type="nucleotide sequence ID" value="NZ_JAUSUG010000038.1"/>
</dbReference>
<protein>
    <submittedName>
        <fullName evidence="3">Chromosome segregation ATPase</fullName>
    </submittedName>
</protein>
<name>A0ABU0A365_9BACI</name>
<keyword evidence="4" id="KW-1185">Reference proteome</keyword>
<evidence type="ECO:0000256" key="1">
    <source>
        <dbReference type="ARBA" id="ARBA00022612"/>
    </source>
</evidence>
<accession>A0ABU0A365</accession>
<feature type="coiled-coil region" evidence="2">
    <location>
        <begin position="22"/>
        <end position="119"/>
    </location>
</feature>
<dbReference type="Proteomes" id="UP001230005">
    <property type="component" value="Unassembled WGS sequence"/>
</dbReference>
<dbReference type="PANTHER" id="PTHR37813">
    <property type="entry name" value="FELS-2 PROPHAGE PROTEIN"/>
    <property type="match status" value="1"/>
</dbReference>
<evidence type="ECO:0000313" key="3">
    <source>
        <dbReference type="EMBL" id="MDQ0257940.1"/>
    </source>
</evidence>
<dbReference type="EMBL" id="JAUSUG010000038">
    <property type="protein sequence ID" value="MDQ0257940.1"/>
    <property type="molecule type" value="Genomic_DNA"/>
</dbReference>
<organism evidence="3 4">
    <name type="scientific">Evansella vedderi</name>
    <dbReference type="NCBI Taxonomy" id="38282"/>
    <lineage>
        <taxon>Bacteria</taxon>
        <taxon>Bacillati</taxon>
        <taxon>Bacillota</taxon>
        <taxon>Bacilli</taxon>
        <taxon>Bacillales</taxon>
        <taxon>Bacillaceae</taxon>
        <taxon>Evansella</taxon>
    </lineage>
</organism>
<sequence>MAEVGALRVSLQLDSADFSRNMTDINRKLRNTKSEMQLAKASGDGFGGSINGLRKHSEILNRQLTLQQERVRRLKEEYEQSKKEKGENARETENLATRYNKAAAEMKNTERELANVTREIERQSNPLIQLSENLDRSGKRMKDFGQQMTDTGKKLSMRVTAPIVGLGSAALKVGMDFEESMSQVQAVSGATGEGLNNLTEMAKEMGATTRFSAKYSWSVTGKSVA</sequence>
<proteinExistence type="predicted"/>
<evidence type="ECO:0000313" key="4">
    <source>
        <dbReference type="Proteomes" id="UP001230005"/>
    </source>
</evidence>
<evidence type="ECO:0000256" key="2">
    <source>
        <dbReference type="SAM" id="Coils"/>
    </source>
</evidence>
<gene>
    <name evidence="3" type="ORF">J2S74_005403</name>
</gene>